<feature type="transmembrane region" description="Helical" evidence="1">
    <location>
        <begin position="183"/>
        <end position="200"/>
    </location>
</feature>
<organism evidence="2 3">
    <name type="scientific">Metapseudomonas lalkuanensis</name>
    <dbReference type="NCBI Taxonomy" id="2604832"/>
    <lineage>
        <taxon>Bacteria</taxon>
        <taxon>Pseudomonadati</taxon>
        <taxon>Pseudomonadota</taxon>
        <taxon>Gammaproteobacteria</taxon>
        <taxon>Pseudomonadales</taxon>
        <taxon>Pseudomonadaceae</taxon>
        <taxon>Metapseudomonas</taxon>
    </lineage>
</organism>
<evidence type="ECO:0000256" key="1">
    <source>
        <dbReference type="SAM" id="Phobius"/>
    </source>
</evidence>
<feature type="transmembrane region" description="Helical" evidence="1">
    <location>
        <begin position="36"/>
        <end position="59"/>
    </location>
</feature>
<feature type="transmembrane region" description="Helical" evidence="1">
    <location>
        <begin position="71"/>
        <end position="91"/>
    </location>
</feature>
<dbReference type="RefSeq" id="WP_151131712.1">
    <property type="nucleotide sequence ID" value="NZ_CP043311.1"/>
</dbReference>
<dbReference type="KEGG" id="plal:FXN65_03735"/>
<protein>
    <submittedName>
        <fullName evidence="2">Uncharacterized protein</fullName>
    </submittedName>
</protein>
<keyword evidence="1" id="KW-1133">Transmembrane helix</keyword>
<dbReference type="EMBL" id="CP043311">
    <property type="protein sequence ID" value="QEY61201.1"/>
    <property type="molecule type" value="Genomic_DNA"/>
</dbReference>
<feature type="transmembrane region" description="Helical" evidence="1">
    <location>
        <begin position="152"/>
        <end position="171"/>
    </location>
</feature>
<gene>
    <name evidence="2" type="ORF">FXN65_03735</name>
</gene>
<feature type="transmembrane region" description="Helical" evidence="1">
    <location>
        <begin position="127"/>
        <end position="146"/>
    </location>
</feature>
<keyword evidence="3" id="KW-1185">Reference proteome</keyword>
<keyword evidence="1" id="KW-0472">Membrane</keyword>
<sequence>MQYSTALSDGILALACLASAFALVQAGKAFTDGERPAWFCALLGVLIPAAAALCGMVRFSLDPSWREIHSLLSQAGTFLALPLVALAVFAFARGATWSRAGWGRLIIGLCVFFELARRFGVTAEYRLLLSLAAFALILLAGLGRLPEQPLPLLAALAVIGLFLVAGLVVGTDGFIGPLRRVDLFHALLTPAYPLMTWLLLHLHGTEPNANKVKAL</sequence>
<keyword evidence="1" id="KW-0812">Transmembrane</keyword>
<dbReference type="AlphaFoldDB" id="A0A5J6QJ00"/>
<dbReference type="Proteomes" id="UP000327179">
    <property type="component" value="Chromosome"/>
</dbReference>
<evidence type="ECO:0000313" key="3">
    <source>
        <dbReference type="Proteomes" id="UP000327179"/>
    </source>
</evidence>
<reference evidence="2 3" key="1">
    <citation type="submission" date="2019-08" db="EMBL/GenBank/DDBJ databases">
        <title>Whole-genome Sequencing of e-waste polymer degrading bacterium Pseudomonas sp. strain PE08.</title>
        <authorList>
            <person name="Kirdat K."/>
            <person name="Debbarma P."/>
            <person name="Narawade N."/>
            <person name="Suyal D."/>
            <person name="Thorat V."/>
            <person name="Shouche Y."/>
            <person name="Goel R."/>
            <person name="Yadav A."/>
        </authorList>
    </citation>
    <scope>NUCLEOTIDE SEQUENCE [LARGE SCALE GENOMIC DNA]</scope>
    <source>
        <strain evidence="2 3">PE08</strain>
    </source>
</reference>
<name>A0A5J6QJ00_9GAMM</name>
<evidence type="ECO:0000313" key="2">
    <source>
        <dbReference type="EMBL" id="QEY61201.1"/>
    </source>
</evidence>
<accession>A0A5J6QJ00</accession>
<proteinExistence type="predicted"/>